<sequence length="135" mass="14210">MELIADILMIAGTFAVGVYCAVLARRLSRFTDLEKGVGGAIAVLSAQVDDMTKTLIKAQKTAAGSAVKLEDLTSRAEDVSRRLELLIASMHDLPEAPKAGPTVVSSVAPRPGSADGNIEGETLFLSQRTRVEAAE</sequence>
<accession>A0A1G7L0L9</accession>
<keyword evidence="1" id="KW-0812">Transmembrane</keyword>
<reference evidence="2 3" key="1">
    <citation type="submission" date="2016-10" db="EMBL/GenBank/DDBJ databases">
        <authorList>
            <person name="de Groot N.N."/>
        </authorList>
    </citation>
    <scope>NUCLEOTIDE SEQUENCE [LARGE SCALE GENOMIC DNA]</scope>
    <source>
        <strain evidence="2 3">DSM 27375</strain>
    </source>
</reference>
<name>A0A1G7L0L9_9RHOB</name>
<evidence type="ECO:0000313" key="3">
    <source>
        <dbReference type="Proteomes" id="UP000182284"/>
    </source>
</evidence>
<dbReference type="RefSeq" id="WP_009570526.1">
    <property type="nucleotide sequence ID" value="NZ_CAXASY010000011.1"/>
</dbReference>
<dbReference type="Proteomes" id="UP000182284">
    <property type="component" value="Unassembled WGS sequence"/>
</dbReference>
<dbReference type="EMBL" id="FNBL01000004">
    <property type="protein sequence ID" value="SDF42650.1"/>
    <property type="molecule type" value="Genomic_DNA"/>
</dbReference>
<gene>
    <name evidence="2" type="ORF">SAMN04488117_104107</name>
</gene>
<feature type="transmembrane region" description="Helical" evidence="1">
    <location>
        <begin position="6"/>
        <end position="24"/>
    </location>
</feature>
<evidence type="ECO:0000256" key="1">
    <source>
        <dbReference type="SAM" id="Phobius"/>
    </source>
</evidence>
<dbReference type="AlphaFoldDB" id="A0A1G7L0L9"/>
<proteinExistence type="predicted"/>
<keyword evidence="1" id="KW-0472">Membrane</keyword>
<evidence type="ECO:0000313" key="2">
    <source>
        <dbReference type="EMBL" id="SDF42650.1"/>
    </source>
</evidence>
<organism evidence="2 3">
    <name type="scientific">Celeribacter baekdonensis</name>
    <dbReference type="NCBI Taxonomy" id="875171"/>
    <lineage>
        <taxon>Bacteria</taxon>
        <taxon>Pseudomonadati</taxon>
        <taxon>Pseudomonadota</taxon>
        <taxon>Alphaproteobacteria</taxon>
        <taxon>Rhodobacterales</taxon>
        <taxon>Roseobacteraceae</taxon>
        <taxon>Celeribacter</taxon>
    </lineage>
</organism>
<keyword evidence="1" id="KW-1133">Transmembrane helix</keyword>
<protein>
    <submittedName>
        <fullName evidence="2">Uncharacterized protein</fullName>
    </submittedName>
</protein>